<dbReference type="GO" id="GO:0008378">
    <property type="term" value="F:galactosyltransferase activity"/>
    <property type="evidence" value="ECO:0007669"/>
    <property type="project" value="TreeGrafter"/>
</dbReference>
<proteinExistence type="inferred from homology"/>
<dbReference type="Gene3D" id="3.90.550.10">
    <property type="entry name" value="Spore Coat Polysaccharide Biosynthesis Protein SpsA, Chain A"/>
    <property type="match status" value="1"/>
</dbReference>
<evidence type="ECO:0000256" key="9">
    <source>
        <dbReference type="ARBA" id="ARBA00023136"/>
    </source>
</evidence>
<evidence type="ECO:0000256" key="6">
    <source>
        <dbReference type="ARBA" id="ARBA00022692"/>
    </source>
</evidence>
<feature type="transmembrane region" description="Helical" evidence="11">
    <location>
        <begin position="30"/>
        <end position="47"/>
    </location>
</feature>
<dbReference type="InterPro" id="IPR003859">
    <property type="entry name" value="Galactosyl_T"/>
</dbReference>
<dbReference type="Proteomes" id="UP000694844">
    <property type="component" value="Chromosome 7"/>
</dbReference>
<dbReference type="PANTHER" id="PTHR19300:SF57">
    <property type="entry name" value="BETA-1,4-N-ACETYLGALACTOSAMINYLTRANSFERASE"/>
    <property type="match status" value="1"/>
</dbReference>
<evidence type="ECO:0000256" key="11">
    <source>
        <dbReference type="RuleBase" id="RU368121"/>
    </source>
</evidence>
<dbReference type="GO" id="GO:0005975">
    <property type="term" value="P:carbohydrate metabolic process"/>
    <property type="evidence" value="ECO:0007669"/>
    <property type="project" value="InterPro"/>
</dbReference>
<protein>
    <recommendedName>
        <fullName evidence="11">Beta-1,4-galactosyltransferase</fullName>
        <ecNumber evidence="11">2.4.1.-</ecNumber>
    </recommendedName>
</protein>
<dbReference type="InterPro" id="IPR027791">
    <property type="entry name" value="Galactosyl_T_C"/>
</dbReference>
<dbReference type="KEGG" id="cvn:111104119"/>
<dbReference type="RefSeq" id="XP_022293601.1">
    <property type="nucleotide sequence ID" value="XM_022437893.1"/>
</dbReference>
<dbReference type="EC" id="2.4.1.-" evidence="11"/>
<evidence type="ECO:0000256" key="7">
    <source>
        <dbReference type="ARBA" id="ARBA00022968"/>
    </source>
</evidence>
<evidence type="ECO:0000313" key="15">
    <source>
        <dbReference type="RefSeq" id="XP_022293601.1"/>
    </source>
</evidence>
<evidence type="ECO:0000256" key="3">
    <source>
        <dbReference type="ARBA" id="ARBA00005735"/>
    </source>
</evidence>
<keyword evidence="6 11" id="KW-0812">Transmembrane</keyword>
<evidence type="ECO:0000256" key="10">
    <source>
        <dbReference type="ARBA" id="ARBA00023180"/>
    </source>
</evidence>
<keyword evidence="9 11" id="KW-0472">Membrane</keyword>
<dbReference type="SUPFAM" id="SSF53448">
    <property type="entry name" value="Nucleotide-diphospho-sugar transferases"/>
    <property type="match status" value="1"/>
</dbReference>
<keyword evidence="10 11" id="KW-0325">Glycoprotein</keyword>
<dbReference type="Pfam" id="PF02709">
    <property type="entry name" value="Glyco_transf_7C"/>
    <property type="match status" value="1"/>
</dbReference>
<dbReference type="InterPro" id="IPR029044">
    <property type="entry name" value="Nucleotide-diphossugar_trans"/>
</dbReference>
<dbReference type="OrthoDB" id="6123477at2759"/>
<feature type="domain" description="Galactosyltransferase C-terminal" evidence="12">
    <location>
        <begin position="235"/>
        <end position="312"/>
    </location>
</feature>
<dbReference type="AlphaFoldDB" id="A0A8B8ARB0"/>
<evidence type="ECO:0000259" key="13">
    <source>
        <dbReference type="Pfam" id="PF13733"/>
    </source>
</evidence>
<dbReference type="GO" id="GO:0005794">
    <property type="term" value="C:Golgi apparatus"/>
    <property type="evidence" value="ECO:0007669"/>
    <property type="project" value="TreeGrafter"/>
</dbReference>
<accession>A0A8B8ARB0</accession>
<feature type="domain" description="Galactosyltransferase N-terminal" evidence="13">
    <location>
        <begin position="98"/>
        <end position="231"/>
    </location>
</feature>
<comment type="function">
    <text evidence="11">Catalyses the transfer of galactose onto proteins or lipids.</text>
</comment>
<comment type="subcellular location">
    <subcellularLocation>
        <location evidence="1">Membrane</location>
        <topology evidence="1">Single-pass type II membrane protein</topology>
    </subcellularLocation>
</comment>
<dbReference type="UniPathway" id="UPA00378"/>
<evidence type="ECO:0000256" key="5">
    <source>
        <dbReference type="ARBA" id="ARBA00022679"/>
    </source>
</evidence>
<keyword evidence="5 11" id="KW-0808">Transferase</keyword>
<evidence type="ECO:0000313" key="14">
    <source>
        <dbReference type="Proteomes" id="UP000694844"/>
    </source>
</evidence>
<dbReference type="PANTHER" id="PTHR19300">
    <property type="entry name" value="BETA-1,4-GALACTOSYLTRANSFERASE"/>
    <property type="match status" value="1"/>
</dbReference>
<dbReference type="PRINTS" id="PR02050">
    <property type="entry name" value="B14GALTRFASE"/>
</dbReference>
<keyword evidence="14" id="KW-1185">Reference proteome</keyword>
<sequence>MVEKHGQLKNEVFVTNKTSFCRRLFTSPRFYIVFVVFQVFFIAFFIYPGDSESYNQMLVVTNQQMEEALFNGTTENLCLFAETGSLWNSSNPMKRPSCPIISPYLVGVKTPVVDLSIDWEDVFAKYDVVRCNGHFKPSSCQARQKVALIVPFRDRYGHLKVFLNHIHPFLMRQQLDYKIYLIDLDDDILFNRGLLLNVGFLESSKEYNYDCYIFHDVDLLPENDHNLYRCSDQPRHMSVAVDKFNYKLPYVSIFGGVSAMTKDQILFVNGFSNKFSGWGGEDDDMFNRLKFHNMTLMRSMDDVSTYKMLKHKQSHPNPKRFKLIKTGMKRVKQDGVRNLEYEILKRNEFPLYTYIKITI</sequence>
<evidence type="ECO:0000256" key="2">
    <source>
        <dbReference type="ARBA" id="ARBA00004922"/>
    </source>
</evidence>
<organism evidence="14 15">
    <name type="scientific">Crassostrea virginica</name>
    <name type="common">Eastern oyster</name>
    <dbReference type="NCBI Taxonomy" id="6565"/>
    <lineage>
        <taxon>Eukaryota</taxon>
        <taxon>Metazoa</taxon>
        <taxon>Spiralia</taxon>
        <taxon>Lophotrochozoa</taxon>
        <taxon>Mollusca</taxon>
        <taxon>Bivalvia</taxon>
        <taxon>Autobranchia</taxon>
        <taxon>Pteriomorphia</taxon>
        <taxon>Ostreida</taxon>
        <taxon>Ostreoidea</taxon>
        <taxon>Ostreidae</taxon>
        <taxon>Crassostrea</taxon>
    </lineage>
</organism>
<evidence type="ECO:0000256" key="4">
    <source>
        <dbReference type="ARBA" id="ARBA00022676"/>
    </source>
</evidence>
<name>A0A8B8ARB0_CRAVI</name>
<dbReference type="GO" id="GO:0016020">
    <property type="term" value="C:membrane"/>
    <property type="evidence" value="ECO:0007669"/>
    <property type="project" value="UniProtKB-SubCell"/>
</dbReference>
<gene>
    <name evidence="15" type="primary">LOC111104119</name>
</gene>
<dbReference type="Pfam" id="PF13733">
    <property type="entry name" value="Glyco_transf_7N"/>
    <property type="match status" value="1"/>
</dbReference>
<reference evidence="15" key="1">
    <citation type="submission" date="2025-08" db="UniProtKB">
        <authorList>
            <consortium name="RefSeq"/>
        </authorList>
    </citation>
    <scope>IDENTIFICATION</scope>
    <source>
        <tissue evidence="15">Whole sample</tissue>
    </source>
</reference>
<keyword evidence="4 11" id="KW-0328">Glycosyltransferase</keyword>
<dbReference type="GeneID" id="111104119"/>
<keyword evidence="8 11" id="KW-1133">Transmembrane helix</keyword>
<evidence type="ECO:0000256" key="8">
    <source>
        <dbReference type="ARBA" id="ARBA00022989"/>
    </source>
</evidence>
<evidence type="ECO:0000256" key="1">
    <source>
        <dbReference type="ARBA" id="ARBA00004606"/>
    </source>
</evidence>
<evidence type="ECO:0000259" key="12">
    <source>
        <dbReference type="Pfam" id="PF02709"/>
    </source>
</evidence>
<comment type="pathway">
    <text evidence="2 11">Protein modification; protein glycosylation.</text>
</comment>
<dbReference type="InterPro" id="IPR027995">
    <property type="entry name" value="Galactosyl_T_N"/>
</dbReference>
<dbReference type="CDD" id="cd00899">
    <property type="entry name" value="b4GalT"/>
    <property type="match status" value="1"/>
</dbReference>
<comment type="similarity">
    <text evidence="3 11">Belongs to the glycosyltransferase 7 family.</text>
</comment>
<keyword evidence="7 11" id="KW-0735">Signal-anchor</keyword>